<dbReference type="AlphaFoldDB" id="A0A9Q3D5L7"/>
<dbReference type="Proteomes" id="UP000765509">
    <property type="component" value="Unassembled WGS sequence"/>
</dbReference>
<protein>
    <submittedName>
        <fullName evidence="1">Uncharacterized protein</fullName>
    </submittedName>
</protein>
<reference evidence="1" key="1">
    <citation type="submission" date="2021-03" db="EMBL/GenBank/DDBJ databases">
        <title>Draft genome sequence of rust myrtle Austropuccinia psidii MF-1, a brazilian biotype.</title>
        <authorList>
            <person name="Quecine M.C."/>
            <person name="Pachon D.M.R."/>
            <person name="Bonatelli M.L."/>
            <person name="Correr F.H."/>
            <person name="Franceschini L.M."/>
            <person name="Leite T.F."/>
            <person name="Margarido G.R.A."/>
            <person name="Almeida C.A."/>
            <person name="Ferrarezi J.A."/>
            <person name="Labate C.A."/>
        </authorList>
    </citation>
    <scope>NUCLEOTIDE SEQUENCE</scope>
    <source>
        <strain evidence="1">MF-1</strain>
    </source>
</reference>
<organism evidence="1 2">
    <name type="scientific">Austropuccinia psidii MF-1</name>
    <dbReference type="NCBI Taxonomy" id="1389203"/>
    <lineage>
        <taxon>Eukaryota</taxon>
        <taxon>Fungi</taxon>
        <taxon>Dikarya</taxon>
        <taxon>Basidiomycota</taxon>
        <taxon>Pucciniomycotina</taxon>
        <taxon>Pucciniomycetes</taxon>
        <taxon>Pucciniales</taxon>
        <taxon>Sphaerophragmiaceae</taxon>
        <taxon>Austropuccinia</taxon>
    </lineage>
</organism>
<proteinExistence type="predicted"/>
<accession>A0A9Q3D5L7</accession>
<name>A0A9Q3D5L7_9BASI</name>
<dbReference type="EMBL" id="AVOT02013362">
    <property type="protein sequence ID" value="MBW0495937.1"/>
    <property type="molecule type" value="Genomic_DNA"/>
</dbReference>
<sequence length="119" mass="13628">MSVPTIFELSSDPEIVQGNVLRIELLPSCRYKSISLSVRKLVQRSQERRVGNIPKPLEGGYELLLTHQEHSGSGKDHRPLRRSKPIFLQGKALKYKELVKEPKYFISRPEEGTGNDPRF</sequence>
<gene>
    <name evidence="1" type="ORF">O181_035652</name>
</gene>
<comment type="caution">
    <text evidence="1">The sequence shown here is derived from an EMBL/GenBank/DDBJ whole genome shotgun (WGS) entry which is preliminary data.</text>
</comment>
<evidence type="ECO:0000313" key="2">
    <source>
        <dbReference type="Proteomes" id="UP000765509"/>
    </source>
</evidence>
<keyword evidence="2" id="KW-1185">Reference proteome</keyword>
<evidence type="ECO:0000313" key="1">
    <source>
        <dbReference type="EMBL" id="MBW0495937.1"/>
    </source>
</evidence>